<reference evidence="6 7" key="1">
    <citation type="submission" date="2019-11" db="EMBL/GenBank/DDBJ databases">
        <title>Streptomyces typhae sp. nov., a novel endophytic actinomycete isolated from the root of cattail pollen (Typha angustifolia L.).</title>
        <authorList>
            <person name="Peng C."/>
        </authorList>
    </citation>
    <scope>NUCLEOTIDE SEQUENCE [LARGE SCALE GENOMIC DNA]</scope>
    <source>
        <strain evidence="7">p1417</strain>
    </source>
</reference>
<sequence length="203" mass="22674">MTCHRRHDDIPKSRYSHHSSGVVRWAIVASVPRSILIQDGRTSRDTGFVLICSGYLVERGRVLLVHHNRFDRWVPPGGHIEPGESFAATAVREFKEETGLLVEAVSSQPEIHPADANATPEPVPFYVDIEREGFATPALVQFFYVQRQPGAREQSVRAQLEEVHGAAWFGPEDLDTLKTFDQVRSLARFALSNYPVAGERAAS</sequence>
<keyword evidence="7" id="KW-1185">Reference proteome</keyword>
<accession>A0A6L6WYT0</accession>
<evidence type="ECO:0000259" key="5">
    <source>
        <dbReference type="PROSITE" id="PS51462"/>
    </source>
</evidence>
<dbReference type="Proteomes" id="UP000483802">
    <property type="component" value="Unassembled WGS sequence"/>
</dbReference>
<dbReference type="GO" id="GO:0016787">
    <property type="term" value="F:hydrolase activity"/>
    <property type="evidence" value="ECO:0007669"/>
    <property type="project" value="UniProtKB-KW"/>
</dbReference>
<organism evidence="6 7">
    <name type="scientific">Streptomyces typhae</name>
    <dbReference type="NCBI Taxonomy" id="2681492"/>
    <lineage>
        <taxon>Bacteria</taxon>
        <taxon>Bacillati</taxon>
        <taxon>Actinomycetota</taxon>
        <taxon>Actinomycetes</taxon>
        <taxon>Kitasatosporales</taxon>
        <taxon>Streptomycetaceae</taxon>
        <taxon>Streptomyces</taxon>
    </lineage>
</organism>
<evidence type="ECO:0000313" key="7">
    <source>
        <dbReference type="Proteomes" id="UP000483802"/>
    </source>
</evidence>
<evidence type="ECO:0000256" key="2">
    <source>
        <dbReference type="ARBA" id="ARBA00005582"/>
    </source>
</evidence>
<dbReference type="AlphaFoldDB" id="A0A6L6WYT0"/>
<comment type="cofactor">
    <cofactor evidence="1">
        <name>Mg(2+)</name>
        <dbReference type="ChEBI" id="CHEBI:18420"/>
    </cofactor>
</comment>
<dbReference type="InterPro" id="IPR020476">
    <property type="entry name" value="Nudix_hydrolase"/>
</dbReference>
<dbReference type="InterPro" id="IPR000086">
    <property type="entry name" value="NUDIX_hydrolase_dom"/>
</dbReference>
<feature type="domain" description="Nudix hydrolase" evidence="5">
    <location>
        <begin position="42"/>
        <end position="195"/>
    </location>
</feature>
<dbReference type="PANTHER" id="PTHR43046">
    <property type="entry name" value="GDP-MANNOSE MANNOSYL HYDROLASE"/>
    <property type="match status" value="1"/>
</dbReference>
<protein>
    <submittedName>
        <fullName evidence="6">NUDIX domain-containing protein</fullName>
    </submittedName>
</protein>
<dbReference type="Pfam" id="PF00293">
    <property type="entry name" value="NUDIX"/>
    <property type="match status" value="1"/>
</dbReference>
<proteinExistence type="inferred from homology"/>
<dbReference type="PROSITE" id="PS00893">
    <property type="entry name" value="NUDIX_BOX"/>
    <property type="match status" value="1"/>
</dbReference>
<dbReference type="PRINTS" id="PR00502">
    <property type="entry name" value="NUDIXFAMILY"/>
</dbReference>
<dbReference type="PANTHER" id="PTHR43046:SF14">
    <property type="entry name" value="MUTT_NUDIX FAMILY PROTEIN"/>
    <property type="match status" value="1"/>
</dbReference>
<gene>
    <name evidence="6" type="ORF">GPA10_18400</name>
</gene>
<dbReference type="EMBL" id="WPNZ01000009">
    <property type="protein sequence ID" value="MVO86674.1"/>
    <property type="molecule type" value="Genomic_DNA"/>
</dbReference>
<dbReference type="SUPFAM" id="SSF55811">
    <property type="entry name" value="Nudix"/>
    <property type="match status" value="1"/>
</dbReference>
<keyword evidence="3 4" id="KW-0378">Hydrolase</keyword>
<dbReference type="CDD" id="cd03674">
    <property type="entry name" value="NUDIX_Hydrolase"/>
    <property type="match status" value="1"/>
</dbReference>
<dbReference type="InterPro" id="IPR015797">
    <property type="entry name" value="NUDIX_hydrolase-like_dom_sf"/>
</dbReference>
<evidence type="ECO:0000313" key="6">
    <source>
        <dbReference type="EMBL" id="MVO86674.1"/>
    </source>
</evidence>
<dbReference type="PROSITE" id="PS51462">
    <property type="entry name" value="NUDIX"/>
    <property type="match status" value="1"/>
</dbReference>
<dbReference type="Gene3D" id="3.90.79.10">
    <property type="entry name" value="Nucleoside Triphosphate Pyrophosphohydrolase"/>
    <property type="match status" value="1"/>
</dbReference>
<comment type="similarity">
    <text evidence="2 4">Belongs to the Nudix hydrolase family.</text>
</comment>
<dbReference type="InterPro" id="IPR020084">
    <property type="entry name" value="NUDIX_hydrolase_CS"/>
</dbReference>
<comment type="caution">
    <text evidence="6">The sequence shown here is derived from an EMBL/GenBank/DDBJ whole genome shotgun (WGS) entry which is preliminary data.</text>
</comment>
<evidence type="ECO:0000256" key="3">
    <source>
        <dbReference type="ARBA" id="ARBA00022801"/>
    </source>
</evidence>
<evidence type="ECO:0000256" key="4">
    <source>
        <dbReference type="RuleBase" id="RU003476"/>
    </source>
</evidence>
<name>A0A6L6WYT0_9ACTN</name>
<evidence type="ECO:0000256" key="1">
    <source>
        <dbReference type="ARBA" id="ARBA00001946"/>
    </source>
</evidence>